<evidence type="ECO:0000313" key="2">
    <source>
        <dbReference type="EMBL" id="APE36907.1"/>
    </source>
</evidence>
<feature type="domain" description="PE" evidence="1">
    <location>
        <begin position="3"/>
        <end position="90"/>
    </location>
</feature>
<keyword evidence="3" id="KW-1185">Reference proteome</keyword>
<accession>A0A1J0VXX3</accession>
<evidence type="ECO:0000259" key="1">
    <source>
        <dbReference type="Pfam" id="PF00934"/>
    </source>
</evidence>
<reference evidence="2" key="1">
    <citation type="submission" date="2016-11" db="EMBL/GenBank/DDBJ databases">
        <authorList>
            <person name="Jaros S."/>
            <person name="Januszkiewicz K."/>
            <person name="Wedrychowicz H."/>
        </authorList>
    </citation>
    <scope>NUCLEOTIDE SEQUENCE [LARGE SCALE GENOMIC DNA]</scope>
    <source>
        <strain evidence="2">Y48</strain>
    </source>
</reference>
<protein>
    <recommendedName>
        <fullName evidence="1">PE domain-containing protein</fullName>
    </recommendedName>
</protein>
<dbReference type="InterPro" id="IPR000084">
    <property type="entry name" value="PE-PGRS_N"/>
</dbReference>
<dbReference type="EMBL" id="CP018082">
    <property type="protein sequence ID" value="APE36907.1"/>
    <property type="molecule type" value="Genomic_DNA"/>
</dbReference>
<dbReference type="Pfam" id="PF00934">
    <property type="entry name" value="PE"/>
    <property type="match status" value="1"/>
</dbReference>
<dbReference type="KEGG" id="nsl:BOX37_26575"/>
<dbReference type="AlphaFoldDB" id="A0A1J0VXX3"/>
<dbReference type="RefSeq" id="WP_071930092.1">
    <property type="nucleotide sequence ID" value="NZ_CP018082.1"/>
</dbReference>
<gene>
    <name evidence="2" type="ORF">BOX37_26575</name>
</gene>
<name>A0A1J0VXX3_9NOCA</name>
<sequence>MALYVVPEHLPVIGAELAVAQAALNATLSAAAAVAAPAPAVGDPVTIAASAAFTAYMGKFFPVTSTGTGHLLAGAQALAPVGVSYQATDVDGGAVVAPHGAVFTGR</sequence>
<proteinExistence type="predicted"/>
<organism evidence="2 3">
    <name type="scientific">Nocardia mangyaensis</name>
    <dbReference type="NCBI Taxonomy" id="2213200"/>
    <lineage>
        <taxon>Bacteria</taxon>
        <taxon>Bacillati</taxon>
        <taxon>Actinomycetota</taxon>
        <taxon>Actinomycetes</taxon>
        <taxon>Mycobacteriales</taxon>
        <taxon>Nocardiaceae</taxon>
        <taxon>Nocardia</taxon>
    </lineage>
</organism>
<evidence type="ECO:0000313" key="3">
    <source>
        <dbReference type="Proteomes" id="UP000183810"/>
    </source>
</evidence>
<dbReference type="Proteomes" id="UP000183810">
    <property type="component" value="Chromosome"/>
</dbReference>